<dbReference type="Pfam" id="PF00903">
    <property type="entry name" value="Glyoxalase"/>
    <property type="match status" value="1"/>
</dbReference>
<dbReference type="InterPro" id="IPR037523">
    <property type="entry name" value="VOC_core"/>
</dbReference>
<dbReference type="PANTHER" id="PTHR36437">
    <property type="entry name" value="GLYOXALASE/BLEOMYCIN RESISTANCE PROTEIN/DIOXYGENASE"/>
    <property type="match status" value="1"/>
</dbReference>
<keyword evidence="3" id="KW-1185">Reference proteome</keyword>
<proteinExistence type="predicted"/>
<dbReference type="InterPro" id="IPR029068">
    <property type="entry name" value="Glyas_Bleomycin-R_OHBP_Dase"/>
</dbReference>
<sequence length="126" mass="14313">MFMKLGQIMLYVDNQDESVKFWTEILGFSVLAEDNNGNGMRWIEVASSKDAGTSIVLHNKKFVAEMEPDMNLGTPSLMFFTEDIEQLRSDLLSHNITVGEIVNMPTGKVFNFADYEENYFAVMQKG</sequence>
<evidence type="ECO:0000259" key="1">
    <source>
        <dbReference type="PROSITE" id="PS51819"/>
    </source>
</evidence>
<dbReference type="CDD" id="cd07263">
    <property type="entry name" value="VOC_like"/>
    <property type="match status" value="1"/>
</dbReference>
<dbReference type="PANTHER" id="PTHR36437:SF2">
    <property type="entry name" value="GLYOXALASE_BLEOMYCIN RESISTANCE PROTEIN_DIOXYGENASE"/>
    <property type="match status" value="1"/>
</dbReference>
<evidence type="ECO:0000313" key="3">
    <source>
        <dbReference type="Proteomes" id="UP001500782"/>
    </source>
</evidence>
<organism evidence="2 3">
    <name type="scientific">Bacillus carboniphilus</name>
    <dbReference type="NCBI Taxonomy" id="86663"/>
    <lineage>
        <taxon>Bacteria</taxon>
        <taxon>Bacillati</taxon>
        <taxon>Bacillota</taxon>
        <taxon>Bacilli</taxon>
        <taxon>Bacillales</taxon>
        <taxon>Bacillaceae</taxon>
        <taxon>Bacillus</taxon>
    </lineage>
</organism>
<name>A0ABN0WHU4_9BACI</name>
<dbReference type="EMBL" id="BAAADJ010000053">
    <property type="protein sequence ID" value="GAA0337981.1"/>
    <property type="molecule type" value="Genomic_DNA"/>
</dbReference>
<dbReference type="SUPFAM" id="SSF54593">
    <property type="entry name" value="Glyoxalase/Bleomycin resistance protein/Dihydroxybiphenyl dioxygenase"/>
    <property type="match status" value="1"/>
</dbReference>
<dbReference type="RefSeq" id="WP_343800600.1">
    <property type="nucleotide sequence ID" value="NZ_BAAADJ010000053.1"/>
</dbReference>
<protein>
    <submittedName>
        <fullName evidence="2">VOC family protein</fullName>
    </submittedName>
</protein>
<gene>
    <name evidence="2" type="ORF">GCM10008967_30330</name>
</gene>
<evidence type="ECO:0000313" key="2">
    <source>
        <dbReference type="EMBL" id="GAA0337981.1"/>
    </source>
</evidence>
<feature type="domain" description="VOC" evidence="1">
    <location>
        <begin position="4"/>
        <end position="125"/>
    </location>
</feature>
<dbReference type="InterPro" id="IPR004360">
    <property type="entry name" value="Glyas_Fos-R_dOase_dom"/>
</dbReference>
<dbReference type="Proteomes" id="UP001500782">
    <property type="component" value="Unassembled WGS sequence"/>
</dbReference>
<dbReference type="PROSITE" id="PS51819">
    <property type="entry name" value="VOC"/>
    <property type="match status" value="1"/>
</dbReference>
<comment type="caution">
    <text evidence="2">The sequence shown here is derived from an EMBL/GenBank/DDBJ whole genome shotgun (WGS) entry which is preliminary data.</text>
</comment>
<dbReference type="Gene3D" id="3.10.180.10">
    <property type="entry name" value="2,3-Dihydroxybiphenyl 1,2-Dioxygenase, domain 1"/>
    <property type="match status" value="1"/>
</dbReference>
<accession>A0ABN0WHU4</accession>
<reference evidence="2 3" key="1">
    <citation type="journal article" date="2019" name="Int. J. Syst. Evol. Microbiol.">
        <title>The Global Catalogue of Microorganisms (GCM) 10K type strain sequencing project: providing services to taxonomists for standard genome sequencing and annotation.</title>
        <authorList>
            <consortium name="The Broad Institute Genomics Platform"/>
            <consortium name="The Broad Institute Genome Sequencing Center for Infectious Disease"/>
            <person name="Wu L."/>
            <person name="Ma J."/>
        </authorList>
    </citation>
    <scope>NUCLEOTIDE SEQUENCE [LARGE SCALE GENOMIC DNA]</scope>
    <source>
        <strain evidence="2 3">JCM 9731</strain>
    </source>
</reference>